<keyword evidence="4" id="KW-0804">Transcription</keyword>
<evidence type="ECO:0000256" key="4">
    <source>
        <dbReference type="ARBA" id="ARBA00023163"/>
    </source>
</evidence>
<dbReference type="InterPro" id="IPR036390">
    <property type="entry name" value="WH_DNA-bd_sf"/>
</dbReference>
<reference evidence="6 7" key="1">
    <citation type="submission" date="2023-01" db="EMBL/GenBank/DDBJ databases">
        <title>Novel species of the genus Asticcacaulis isolated from rivers.</title>
        <authorList>
            <person name="Lu H."/>
        </authorList>
    </citation>
    <scope>NUCLEOTIDE SEQUENCE [LARGE SCALE GENOMIC DNA]</scope>
    <source>
        <strain evidence="6 7">DXS10W</strain>
    </source>
</reference>
<dbReference type="InterPro" id="IPR037171">
    <property type="entry name" value="NagB/RpiA_transferase-like"/>
</dbReference>
<dbReference type="InterPro" id="IPR014036">
    <property type="entry name" value="DeoR-like_C"/>
</dbReference>
<keyword evidence="2" id="KW-0805">Transcription regulation</keyword>
<dbReference type="GO" id="GO:0003677">
    <property type="term" value="F:DNA binding"/>
    <property type="evidence" value="ECO:0007669"/>
    <property type="project" value="UniProtKB-KW"/>
</dbReference>
<dbReference type="InterPro" id="IPR050313">
    <property type="entry name" value="Carb_Metab_HTH_regulators"/>
</dbReference>
<dbReference type="PROSITE" id="PS00894">
    <property type="entry name" value="HTH_DEOR_1"/>
    <property type="match status" value="1"/>
</dbReference>
<evidence type="ECO:0000256" key="1">
    <source>
        <dbReference type="ARBA" id="ARBA00022491"/>
    </source>
</evidence>
<evidence type="ECO:0000256" key="2">
    <source>
        <dbReference type="ARBA" id="ARBA00023015"/>
    </source>
</evidence>
<dbReference type="InterPro" id="IPR018356">
    <property type="entry name" value="Tscrpt_reg_HTH_DeoR_CS"/>
</dbReference>
<dbReference type="SUPFAM" id="SSF46785">
    <property type="entry name" value="Winged helix' DNA-binding domain"/>
    <property type="match status" value="1"/>
</dbReference>
<dbReference type="PROSITE" id="PS51000">
    <property type="entry name" value="HTH_DEOR_2"/>
    <property type="match status" value="1"/>
</dbReference>
<comment type="caution">
    <text evidence="6">The sequence shown here is derived from an EMBL/GenBank/DDBJ whole genome shotgun (WGS) entry which is preliminary data.</text>
</comment>
<dbReference type="PANTHER" id="PTHR30363">
    <property type="entry name" value="HTH-TYPE TRANSCRIPTIONAL REGULATOR SRLR-RELATED"/>
    <property type="match status" value="1"/>
</dbReference>
<organism evidence="6 7">
    <name type="scientific">Asticcacaulis currens</name>
    <dbReference type="NCBI Taxonomy" id="2984210"/>
    <lineage>
        <taxon>Bacteria</taxon>
        <taxon>Pseudomonadati</taxon>
        <taxon>Pseudomonadota</taxon>
        <taxon>Alphaproteobacteria</taxon>
        <taxon>Caulobacterales</taxon>
        <taxon>Caulobacteraceae</taxon>
        <taxon>Asticcacaulis</taxon>
    </lineage>
</organism>
<evidence type="ECO:0000313" key="7">
    <source>
        <dbReference type="Proteomes" id="UP001216595"/>
    </source>
</evidence>
<dbReference type="PRINTS" id="PR00037">
    <property type="entry name" value="HTHLACR"/>
</dbReference>
<dbReference type="RefSeq" id="WP_272741100.1">
    <property type="nucleotide sequence ID" value="NZ_JAQQKW010000004.1"/>
</dbReference>
<keyword evidence="3 6" id="KW-0238">DNA-binding</keyword>
<evidence type="ECO:0000259" key="5">
    <source>
        <dbReference type="PROSITE" id="PS51000"/>
    </source>
</evidence>
<dbReference type="InterPro" id="IPR036388">
    <property type="entry name" value="WH-like_DNA-bd_sf"/>
</dbReference>
<dbReference type="PANTHER" id="PTHR30363:SF4">
    <property type="entry name" value="GLYCEROL-3-PHOSPHATE REGULON REPRESSOR"/>
    <property type="match status" value="1"/>
</dbReference>
<dbReference type="Gene3D" id="3.40.50.1360">
    <property type="match status" value="1"/>
</dbReference>
<dbReference type="Proteomes" id="UP001216595">
    <property type="component" value="Unassembled WGS sequence"/>
</dbReference>
<keyword evidence="7" id="KW-1185">Reference proteome</keyword>
<name>A0ABT5IG03_9CAUL</name>
<proteinExistence type="predicted"/>
<dbReference type="EMBL" id="JAQQKW010000004">
    <property type="protein sequence ID" value="MDC7694391.1"/>
    <property type="molecule type" value="Genomic_DNA"/>
</dbReference>
<dbReference type="SUPFAM" id="SSF100950">
    <property type="entry name" value="NagB/RpiA/CoA transferase-like"/>
    <property type="match status" value="1"/>
</dbReference>
<gene>
    <name evidence="6" type="ORF">PQU94_08865</name>
</gene>
<dbReference type="SMART" id="SM00420">
    <property type="entry name" value="HTH_DEOR"/>
    <property type="match status" value="1"/>
</dbReference>
<dbReference type="InterPro" id="IPR001034">
    <property type="entry name" value="DeoR_HTH"/>
</dbReference>
<accession>A0ABT5IG03</accession>
<sequence length="258" mass="28906">MFILPRGRMLQDTRQSEIYNLLQVHRTCTITDLAQRFDVSDETIRRDIRQLEEEGFAFRVRGGVTLKETAAEAPYLVRRNQNAEKKQAIALKAAALVEDGMTILIDSGSTSYWLSRALTKPRNLTVITNALDVAREMTGRNGCKVFFAGGEIDYDYQSCFGPDTEAFMNRFTPEIAFFAIGAVDSRRGLLDFHYPEASLKAAICAQASRVVALVDSTKFERQGIIKALDFKQIDIFVTDQTPPPQLLTALNEVEVLIA</sequence>
<evidence type="ECO:0000256" key="3">
    <source>
        <dbReference type="ARBA" id="ARBA00023125"/>
    </source>
</evidence>
<feature type="domain" description="HTH deoR-type" evidence="5">
    <location>
        <begin position="11"/>
        <end position="66"/>
    </location>
</feature>
<dbReference type="Pfam" id="PF08220">
    <property type="entry name" value="HTH_DeoR"/>
    <property type="match status" value="1"/>
</dbReference>
<dbReference type="Pfam" id="PF00455">
    <property type="entry name" value="DeoRC"/>
    <property type="match status" value="1"/>
</dbReference>
<protein>
    <submittedName>
        <fullName evidence="6">DeoR/GlpR family DNA-binding transcription regulator</fullName>
    </submittedName>
</protein>
<keyword evidence="1" id="KW-0678">Repressor</keyword>
<dbReference type="SMART" id="SM01134">
    <property type="entry name" value="DeoRC"/>
    <property type="match status" value="1"/>
</dbReference>
<evidence type="ECO:0000313" key="6">
    <source>
        <dbReference type="EMBL" id="MDC7694391.1"/>
    </source>
</evidence>
<dbReference type="Gene3D" id="1.10.10.10">
    <property type="entry name" value="Winged helix-like DNA-binding domain superfamily/Winged helix DNA-binding domain"/>
    <property type="match status" value="1"/>
</dbReference>